<gene>
    <name evidence="1" type="ORF">NTJ_09864</name>
</gene>
<sequence length="79" mass="8957">MKSNHDMDCRSCLCLTVTHNGDETTLCSSSVDSLRRSDAEHLLGNLPETHRPAEIKRTRQQSLMRSTGLTYHEKLDLQS</sequence>
<keyword evidence="2" id="KW-1185">Reference proteome</keyword>
<organism evidence="1 2">
    <name type="scientific">Nesidiocoris tenuis</name>
    <dbReference type="NCBI Taxonomy" id="355587"/>
    <lineage>
        <taxon>Eukaryota</taxon>
        <taxon>Metazoa</taxon>
        <taxon>Ecdysozoa</taxon>
        <taxon>Arthropoda</taxon>
        <taxon>Hexapoda</taxon>
        <taxon>Insecta</taxon>
        <taxon>Pterygota</taxon>
        <taxon>Neoptera</taxon>
        <taxon>Paraneoptera</taxon>
        <taxon>Hemiptera</taxon>
        <taxon>Heteroptera</taxon>
        <taxon>Panheteroptera</taxon>
        <taxon>Cimicomorpha</taxon>
        <taxon>Miridae</taxon>
        <taxon>Dicyphina</taxon>
        <taxon>Nesidiocoris</taxon>
    </lineage>
</organism>
<proteinExistence type="predicted"/>
<evidence type="ECO:0000313" key="2">
    <source>
        <dbReference type="Proteomes" id="UP001307889"/>
    </source>
</evidence>
<accession>A0ABN7AXZ4</accession>
<evidence type="ECO:0000313" key="1">
    <source>
        <dbReference type="EMBL" id="BES97059.1"/>
    </source>
</evidence>
<protein>
    <submittedName>
        <fullName evidence="1">Uncharacterized protein</fullName>
    </submittedName>
</protein>
<reference evidence="1 2" key="1">
    <citation type="submission" date="2023-09" db="EMBL/GenBank/DDBJ databases">
        <title>Nesidiocoris tenuis whole genome shotgun sequence.</title>
        <authorList>
            <person name="Shibata T."/>
            <person name="Shimoda M."/>
            <person name="Kobayashi T."/>
            <person name="Uehara T."/>
        </authorList>
    </citation>
    <scope>NUCLEOTIDE SEQUENCE [LARGE SCALE GENOMIC DNA]</scope>
    <source>
        <strain evidence="1 2">Japan</strain>
    </source>
</reference>
<dbReference type="EMBL" id="AP028915">
    <property type="protein sequence ID" value="BES97059.1"/>
    <property type="molecule type" value="Genomic_DNA"/>
</dbReference>
<dbReference type="Proteomes" id="UP001307889">
    <property type="component" value="Chromosome 7"/>
</dbReference>
<name>A0ABN7AXZ4_9HEMI</name>